<keyword evidence="2" id="KW-1185">Reference proteome</keyword>
<proteinExistence type="predicted"/>
<sequence length="72" mass="8501">MTDYELLNCLAPYFFSRKNLGVLASKYNKEGHAKEVERLRNNAGYLLSAILKKYGIRYMKFRSLEDAFFNRI</sequence>
<dbReference type="GeneID" id="8684441"/>
<reference evidence="2" key="1">
    <citation type="journal article" date="2010" name="Virology">
        <title>Molecular and physiological analysis of three Pseudomonas aeruginosa phages belonging to the "N4-like viruses".</title>
        <authorList>
            <person name="Ceyssens P.J."/>
            <person name="Brabban A."/>
            <person name="Rogge L."/>
            <person name="Lewis M.S."/>
            <person name="Pickard D."/>
            <person name="Goulding D."/>
            <person name="Dougan G."/>
            <person name="Nob en J.P."/>
            <person name="Kropinski A."/>
            <person name="Kutter E."/>
            <person name="Lavigne R."/>
        </authorList>
    </citation>
    <scope>NUCLEOTIDE SEQUENCE [LARGE SCALE GENOMIC DNA]</scope>
</reference>
<evidence type="ECO:0000313" key="1">
    <source>
        <dbReference type="EMBL" id="CAZ66230.1"/>
    </source>
</evidence>
<accession>C8ZKI8</accession>
<name>C8ZKI8_9CAUD</name>
<evidence type="ECO:0000313" key="2">
    <source>
        <dbReference type="Proteomes" id="UP000002615"/>
    </source>
</evidence>
<dbReference type="Proteomes" id="UP000002615">
    <property type="component" value="Segment"/>
</dbReference>
<dbReference type="KEGG" id="vg:8684441"/>
<dbReference type="EMBL" id="FN422398">
    <property type="protein sequence ID" value="CAZ66230.1"/>
    <property type="molecule type" value="Genomic_DNA"/>
</dbReference>
<organism evidence="1 2">
    <name type="scientific">Pseudomonas phage LUZ7</name>
    <dbReference type="NCBI Taxonomy" id="655097"/>
    <lineage>
        <taxon>Viruses</taxon>
        <taxon>Duplodnaviria</taxon>
        <taxon>Heunggongvirae</taxon>
        <taxon>Uroviricota</taxon>
        <taxon>Caudoviricetes</taxon>
        <taxon>Schitoviridae</taxon>
        <taxon>Migulavirinae</taxon>
        <taxon>Luzseptimavirus</taxon>
        <taxon>Luzseptimavirus LUZ7</taxon>
    </lineage>
</organism>
<dbReference type="RefSeq" id="YP_003358371.1">
    <property type="nucleotide sequence ID" value="NC_013691.1"/>
</dbReference>
<dbReference type="OrthoDB" id="37225at10239"/>
<protein>
    <submittedName>
        <fullName evidence="1">Uncharacterized protein</fullName>
    </submittedName>
</protein>